<comment type="caution">
    <text evidence="3">The sequence shown here is derived from an EMBL/GenBank/DDBJ whole genome shotgun (WGS) entry which is preliminary data.</text>
</comment>
<evidence type="ECO:0000313" key="3">
    <source>
        <dbReference type="EMBL" id="GGK35972.1"/>
    </source>
</evidence>
<dbReference type="PANTHER" id="PTHR35090:SF1">
    <property type="entry name" value="SLR0144 PROTEIN"/>
    <property type="match status" value="1"/>
</dbReference>
<evidence type="ECO:0000313" key="4">
    <source>
        <dbReference type="Proteomes" id="UP000600449"/>
    </source>
</evidence>
<dbReference type="NCBIfam" id="TIGR02019">
    <property type="entry name" value="BchJ"/>
    <property type="match status" value="1"/>
</dbReference>
<dbReference type="GO" id="GO:0015979">
    <property type="term" value="P:photosynthesis"/>
    <property type="evidence" value="ECO:0007669"/>
    <property type="project" value="InterPro"/>
</dbReference>
<proteinExistence type="predicted"/>
<dbReference type="SUPFAM" id="SSF111126">
    <property type="entry name" value="Ligand-binding domain in the NO signalling and Golgi transport"/>
    <property type="match status" value="1"/>
</dbReference>
<dbReference type="Gene3D" id="3.30.1380.20">
    <property type="entry name" value="Trafficking protein particle complex subunit 3"/>
    <property type="match status" value="1"/>
</dbReference>
<gene>
    <name evidence="3" type="ORF">GCM10011322_23710</name>
</gene>
<dbReference type="GO" id="GO:0030494">
    <property type="term" value="P:bacteriochlorophyll biosynthetic process"/>
    <property type="evidence" value="ECO:0007669"/>
    <property type="project" value="InterPro"/>
</dbReference>
<dbReference type="Proteomes" id="UP000600449">
    <property type="component" value="Unassembled WGS sequence"/>
</dbReference>
<dbReference type="AlphaFoldDB" id="A0A917V4L5"/>
<feature type="region of interest" description="Disordered" evidence="1">
    <location>
        <begin position="1"/>
        <end position="21"/>
    </location>
</feature>
<dbReference type="InterPro" id="IPR010249">
    <property type="entry name" value="BchJ"/>
</dbReference>
<dbReference type="EMBL" id="BMMF01000006">
    <property type="protein sequence ID" value="GGK35972.1"/>
    <property type="molecule type" value="Genomic_DNA"/>
</dbReference>
<reference evidence="3 4" key="1">
    <citation type="journal article" date="2014" name="Int. J. Syst. Evol. Microbiol.">
        <title>Complete genome sequence of Corynebacterium casei LMG S-19264T (=DSM 44701T), isolated from a smear-ripened cheese.</title>
        <authorList>
            <consortium name="US DOE Joint Genome Institute (JGI-PGF)"/>
            <person name="Walter F."/>
            <person name="Albersmeier A."/>
            <person name="Kalinowski J."/>
            <person name="Ruckert C."/>
        </authorList>
    </citation>
    <scope>NUCLEOTIDE SEQUENCE [LARGE SCALE GENOMIC DNA]</scope>
    <source>
        <strain evidence="3 4">CGMCC 1.9161</strain>
    </source>
</reference>
<evidence type="ECO:0000256" key="1">
    <source>
        <dbReference type="SAM" id="MobiDB-lite"/>
    </source>
</evidence>
<protein>
    <submittedName>
        <fullName evidence="3">Bacteriochlorophyll 4-vinyl reductase</fullName>
    </submittedName>
</protein>
<name>A0A917V4L5_9HYPH</name>
<evidence type="ECO:0000259" key="2">
    <source>
        <dbReference type="SMART" id="SM00989"/>
    </source>
</evidence>
<sequence>MGAPATPLDPRAPSPATTAPARIGPNAIIQMRAVMIEALGRREAGRVLAQAGLETYVFAPPATMVDEREVAALHAALRAGVGEERAAQLGFEAGLRTGRYLVENRIPAPVRLVLRLSPAPLASRILLAAIARHSWTFAGSGVFAILARAPARVRITSCPLVAGVRLARPGCAFYAGTFEALYRTLVHPRARCVQTACEGMGDPACLFEISW</sequence>
<dbReference type="PANTHER" id="PTHR35090">
    <property type="entry name" value="DNA-DIRECTED RNA POLYMERASE SUBUNIT I"/>
    <property type="match status" value="1"/>
</dbReference>
<dbReference type="Pfam" id="PF02830">
    <property type="entry name" value="V4R"/>
    <property type="match status" value="1"/>
</dbReference>
<feature type="domain" description="4-vinyl reductase 4VR" evidence="2">
    <location>
        <begin position="150"/>
        <end position="211"/>
    </location>
</feature>
<keyword evidence="4" id="KW-1185">Reference proteome</keyword>
<organism evidence="3 4">
    <name type="scientific">Salinarimonas ramus</name>
    <dbReference type="NCBI Taxonomy" id="690164"/>
    <lineage>
        <taxon>Bacteria</taxon>
        <taxon>Pseudomonadati</taxon>
        <taxon>Pseudomonadota</taxon>
        <taxon>Alphaproteobacteria</taxon>
        <taxon>Hyphomicrobiales</taxon>
        <taxon>Salinarimonadaceae</taxon>
        <taxon>Salinarimonas</taxon>
    </lineage>
</organism>
<dbReference type="RefSeq" id="WP_188913138.1">
    <property type="nucleotide sequence ID" value="NZ_BMMF01000006.1"/>
</dbReference>
<dbReference type="InterPro" id="IPR004096">
    <property type="entry name" value="V4R"/>
</dbReference>
<accession>A0A917V4L5</accession>
<dbReference type="InterPro" id="IPR024096">
    <property type="entry name" value="NO_sig/Golgi_transp_ligand-bd"/>
</dbReference>
<dbReference type="SMART" id="SM00989">
    <property type="entry name" value="V4R"/>
    <property type="match status" value="1"/>
</dbReference>